<organism evidence="8 9">
    <name type="scientific">Catenulispora pinistramenti</name>
    <dbReference type="NCBI Taxonomy" id="2705254"/>
    <lineage>
        <taxon>Bacteria</taxon>
        <taxon>Bacillati</taxon>
        <taxon>Actinomycetota</taxon>
        <taxon>Actinomycetes</taxon>
        <taxon>Catenulisporales</taxon>
        <taxon>Catenulisporaceae</taxon>
        <taxon>Catenulispora</taxon>
    </lineage>
</organism>
<dbReference type="InterPro" id="IPR036388">
    <property type="entry name" value="WH-like_DNA-bd_sf"/>
</dbReference>
<dbReference type="Pfam" id="PF08281">
    <property type="entry name" value="Sigma70_r4_2"/>
    <property type="match status" value="1"/>
</dbReference>
<dbReference type="InterPro" id="IPR007627">
    <property type="entry name" value="RNA_pol_sigma70_r2"/>
</dbReference>
<keyword evidence="5" id="KW-0804">Transcription</keyword>
<name>A0ABS5KWV8_9ACTN</name>
<evidence type="ECO:0000313" key="9">
    <source>
        <dbReference type="Proteomes" id="UP000730482"/>
    </source>
</evidence>
<evidence type="ECO:0000313" key="8">
    <source>
        <dbReference type="EMBL" id="MBS2550543.1"/>
    </source>
</evidence>
<comment type="similarity">
    <text evidence="1">Belongs to the sigma-70 factor family. ECF subfamily.</text>
</comment>
<reference evidence="8 9" key="1">
    <citation type="submission" date="2020-02" db="EMBL/GenBank/DDBJ databases">
        <title>Acidophilic actinobacteria isolated from forest soil.</title>
        <authorList>
            <person name="Golinska P."/>
        </authorList>
    </citation>
    <scope>NUCLEOTIDE SEQUENCE [LARGE SCALE GENOMIC DNA]</scope>
    <source>
        <strain evidence="8 9">NL8</strain>
    </source>
</reference>
<evidence type="ECO:0000259" key="7">
    <source>
        <dbReference type="Pfam" id="PF08281"/>
    </source>
</evidence>
<dbReference type="InterPro" id="IPR039425">
    <property type="entry name" value="RNA_pol_sigma-70-like"/>
</dbReference>
<comment type="caution">
    <text evidence="8">The sequence shown here is derived from an EMBL/GenBank/DDBJ whole genome shotgun (WGS) entry which is preliminary data.</text>
</comment>
<keyword evidence="9" id="KW-1185">Reference proteome</keyword>
<dbReference type="Gene3D" id="1.10.10.10">
    <property type="entry name" value="Winged helix-like DNA-binding domain superfamily/Winged helix DNA-binding domain"/>
    <property type="match status" value="1"/>
</dbReference>
<evidence type="ECO:0000259" key="6">
    <source>
        <dbReference type="Pfam" id="PF04542"/>
    </source>
</evidence>
<evidence type="ECO:0000256" key="4">
    <source>
        <dbReference type="ARBA" id="ARBA00023125"/>
    </source>
</evidence>
<dbReference type="InterPro" id="IPR013324">
    <property type="entry name" value="RNA_pol_sigma_r3/r4-like"/>
</dbReference>
<dbReference type="InterPro" id="IPR014325">
    <property type="entry name" value="RNA_pol_sigma-E_actinobac"/>
</dbReference>
<protein>
    <submittedName>
        <fullName evidence="8">SigE family RNA polymerase sigma factor</fullName>
    </submittedName>
</protein>
<dbReference type="SUPFAM" id="SSF88946">
    <property type="entry name" value="Sigma2 domain of RNA polymerase sigma factors"/>
    <property type="match status" value="1"/>
</dbReference>
<dbReference type="SUPFAM" id="SSF88659">
    <property type="entry name" value="Sigma3 and sigma4 domains of RNA polymerase sigma factors"/>
    <property type="match status" value="1"/>
</dbReference>
<dbReference type="EMBL" id="JAAFYZ010000106">
    <property type="protein sequence ID" value="MBS2550543.1"/>
    <property type="molecule type" value="Genomic_DNA"/>
</dbReference>
<dbReference type="Pfam" id="PF04542">
    <property type="entry name" value="Sigma70_r2"/>
    <property type="match status" value="1"/>
</dbReference>
<sequence length="173" mass="19433">MRASAEAEYKEYVTARSRALWHTAHLLCGDAHQAEDVVQTALLKLYVAWHRVEQAENRDAYVRRVLVRCVIDEKRRGWRRERSVDVVPESAAPEGSDIGERDAVLQALARLAPRQRATLVLRFWEDLSIEQTADLLDCSPGTVRSQTARGLATLRGILLDQQATASGRVAKES</sequence>
<dbReference type="PANTHER" id="PTHR43133:SF50">
    <property type="entry name" value="ECF RNA POLYMERASE SIGMA FACTOR SIGM"/>
    <property type="match status" value="1"/>
</dbReference>
<dbReference type="Gene3D" id="1.10.1740.10">
    <property type="match status" value="1"/>
</dbReference>
<evidence type="ECO:0000256" key="5">
    <source>
        <dbReference type="ARBA" id="ARBA00023163"/>
    </source>
</evidence>
<evidence type="ECO:0000256" key="1">
    <source>
        <dbReference type="ARBA" id="ARBA00010641"/>
    </source>
</evidence>
<proteinExistence type="inferred from homology"/>
<dbReference type="Proteomes" id="UP000730482">
    <property type="component" value="Unassembled WGS sequence"/>
</dbReference>
<dbReference type="InterPro" id="IPR014284">
    <property type="entry name" value="RNA_pol_sigma-70_dom"/>
</dbReference>
<evidence type="ECO:0000256" key="2">
    <source>
        <dbReference type="ARBA" id="ARBA00023015"/>
    </source>
</evidence>
<dbReference type="InterPro" id="IPR013249">
    <property type="entry name" value="RNA_pol_sigma70_r4_t2"/>
</dbReference>
<dbReference type="RefSeq" id="WP_212013532.1">
    <property type="nucleotide sequence ID" value="NZ_JAAFYZ010000106.1"/>
</dbReference>
<gene>
    <name evidence="8" type="ORF">KGQ19_27095</name>
</gene>
<keyword evidence="3" id="KW-0731">Sigma factor</keyword>
<feature type="domain" description="RNA polymerase sigma factor 70 region 4 type 2" evidence="7">
    <location>
        <begin position="102"/>
        <end position="154"/>
    </location>
</feature>
<dbReference type="NCBIfam" id="TIGR02983">
    <property type="entry name" value="SigE-fam_strep"/>
    <property type="match status" value="1"/>
</dbReference>
<feature type="domain" description="RNA polymerase sigma-70 region 2" evidence="6">
    <location>
        <begin position="14"/>
        <end position="80"/>
    </location>
</feature>
<evidence type="ECO:0000256" key="3">
    <source>
        <dbReference type="ARBA" id="ARBA00023082"/>
    </source>
</evidence>
<keyword evidence="2" id="KW-0805">Transcription regulation</keyword>
<dbReference type="InterPro" id="IPR013325">
    <property type="entry name" value="RNA_pol_sigma_r2"/>
</dbReference>
<dbReference type="PANTHER" id="PTHR43133">
    <property type="entry name" value="RNA POLYMERASE ECF-TYPE SIGMA FACTO"/>
    <property type="match status" value="1"/>
</dbReference>
<accession>A0ABS5KWV8</accession>
<dbReference type="CDD" id="cd06171">
    <property type="entry name" value="Sigma70_r4"/>
    <property type="match status" value="1"/>
</dbReference>
<keyword evidence="4" id="KW-0238">DNA-binding</keyword>
<dbReference type="NCBIfam" id="TIGR02937">
    <property type="entry name" value="sigma70-ECF"/>
    <property type="match status" value="1"/>
</dbReference>